<accession>A0A420VK66</accession>
<evidence type="ECO:0000313" key="1">
    <source>
        <dbReference type="EMBL" id="RKO63985.1"/>
    </source>
</evidence>
<dbReference type="Proteomes" id="UP000286235">
    <property type="component" value="Unassembled WGS sequence"/>
</dbReference>
<protein>
    <submittedName>
        <fullName evidence="1">Uncharacterized protein</fullName>
    </submittedName>
</protein>
<sequence length="68" mass="7728">MYKKNFQVLFGEFLKKSVMIRSGFYSSPPDIFFEKISSKATSASAARRARTAWTAKVSWILSMKLSAK</sequence>
<reference evidence="1 2" key="1">
    <citation type="submission" date="2013-12" db="EMBL/GenBank/DDBJ databases">
        <title>Genome and proteome characterization of Caldibacillus debilis GB1 derived from a cellulolytic aero-tolerant co-culture.</title>
        <authorList>
            <person name="Wushke S.T."/>
            <person name="Zhang X."/>
            <person name="Fristensky B."/>
            <person name="Wilkins J.A."/>
            <person name="Levin D.B."/>
            <person name="Sparling R."/>
        </authorList>
    </citation>
    <scope>NUCLEOTIDE SEQUENCE [LARGE SCALE GENOMIC DNA]</scope>
    <source>
        <strain evidence="1 2">GB1</strain>
    </source>
</reference>
<keyword evidence="2" id="KW-1185">Reference proteome</keyword>
<evidence type="ECO:0000313" key="2">
    <source>
        <dbReference type="Proteomes" id="UP000286235"/>
    </source>
</evidence>
<name>A0A420VK66_9BACI</name>
<dbReference type="EMBL" id="AZRV01000001">
    <property type="protein sequence ID" value="RKO63985.1"/>
    <property type="molecule type" value="Genomic_DNA"/>
</dbReference>
<comment type="caution">
    <text evidence="1">The sequence shown here is derived from an EMBL/GenBank/DDBJ whole genome shotgun (WGS) entry which is preliminary data.</text>
</comment>
<gene>
    <name evidence="1" type="ORF">Cdeb_02359</name>
</gene>
<dbReference type="AlphaFoldDB" id="A0A420VK66"/>
<proteinExistence type="predicted"/>
<organism evidence="1 2">
    <name type="scientific">Caldibacillus debilis GB1</name>
    <dbReference type="NCBI Taxonomy" id="1339248"/>
    <lineage>
        <taxon>Bacteria</taxon>
        <taxon>Bacillati</taxon>
        <taxon>Bacillota</taxon>
        <taxon>Bacilli</taxon>
        <taxon>Bacillales</taxon>
        <taxon>Bacillaceae</taxon>
        <taxon>Caldibacillus</taxon>
    </lineage>
</organism>